<dbReference type="SUPFAM" id="SSF88946">
    <property type="entry name" value="Sigma2 domain of RNA polymerase sigma factors"/>
    <property type="match status" value="1"/>
</dbReference>
<dbReference type="PANTHER" id="PTHR43133">
    <property type="entry name" value="RNA POLYMERASE ECF-TYPE SIGMA FACTO"/>
    <property type="match status" value="1"/>
</dbReference>
<dbReference type="AlphaFoldDB" id="A0A2P2CAZ2"/>
<dbReference type="InterPro" id="IPR013249">
    <property type="entry name" value="RNA_pol_sigma70_r4_t2"/>
</dbReference>
<proteinExistence type="inferred from homology"/>
<feature type="domain" description="RNA polymerase sigma factor 70 region 4 type 2" evidence="7">
    <location>
        <begin position="103"/>
        <end position="155"/>
    </location>
</feature>
<dbReference type="Pfam" id="PF04542">
    <property type="entry name" value="Sigma70_r2"/>
    <property type="match status" value="1"/>
</dbReference>
<evidence type="ECO:0000256" key="4">
    <source>
        <dbReference type="ARBA" id="ARBA00023125"/>
    </source>
</evidence>
<sequence length="175" mass="19873">MRTSDEDEFSDFVRAHSATLFRTAYLMTGDYQRAEDLLQTTLVRVYQRWTRVAAMDRPVGYARKVLVSQASSWWRRRSSHESPLELLDGPVSGGQLEEVPEHERVWQAVLSLPPRQRAVTVLRYYEDLSEAEIAETLSMAPGTVKSHGHAARQRLAELLEEHVADPALPTPEVTS</sequence>
<dbReference type="GO" id="GO:0006352">
    <property type="term" value="P:DNA-templated transcription initiation"/>
    <property type="evidence" value="ECO:0007669"/>
    <property type="project" value="InterPro"/>
</dbReference>
<dbReference type="InterPro" id="IPR014325">
    <property type="entry name" value="RNA_pol_sigma-E_actinobac"/>
</dbReference>
<feature type="domain" description="RNA polymerase sigma-70 region 2" evidence="6">
    <location>
        <begin position="12"/>
        <end position="78"/>
    </location>
</feature>
<dbReference type="CDD" id="cd06171">
    <property type="entry name" value="Sigma70_r4"/>
    <property type="match status" value="1"/>
</dbReference>
<accession>A0A2P2CAZ2</accession>
<dbReference type="GO" id="GO:0016987">
    <property type="term" value="F:sigma factor activity"/>
    <property type="evidence" value="ECO:0007669"/>
    <property type="project" value="UniProtKB-KW"/>
</dbReference>
<protein>
    <submittedName>
        <fullName evidence="8">Putative RNA polymerase sigma-E factor</fullName>
    </submittedName>
</protein>
<keyword evidence="3" id="KW-0731">Sigma factor</keyword>
<dbReference type="InterPro" id="IPR013325">
    <property type="entry name" value="RNA_pol_sigma_r2"/>
</dbReference>
<dbReference type="GO" id="GO:0003677">
    <property type="term" value="F:DNA binding"/>
    <property type="evidence" value="ECO:0007669"/>
    <property type="project" value="UniProtKB-KW"/>
</dbReference>
<dbReference type="Gene3D" id="1.10.10.10">
    <property type="entry name" value="Winged helix-like DNA-binding domain superfamily/Winged helix DNA-binding domain"/>
    <property type="match status" value="1"/>
</dbReference>
<name>A0A2P2CAZ2_9ZZZZ</name>
<keyword evidence="4" id="KW-0238">DNA-binding</keyword>
<dbReference type="NCBIfam" id="TIGR02937">
    <property type="entry name" value="sigma70-ECF"/>
    <property type="match status" value="1"/>
</dbReference>
<dbReference type="NCBIfam" id="TIGR02983">
    <property type="entry name" value="SigE-fam_strep"/>
    <property type="match status" value="1"/>
</dbReference>
<keyword evidence="5" id="KW-0804">Transcription</keyword>
<dbReference type="InterPro" id="IPR036388">
    <property type="entry name" value="WH-like_DNA-bd_sf"/>
</dbReference>
<dbReference type="Gene3D" id="1.10.1740.10">
    <property type="match status" value="1"/>
</dbReference>
<dbReference type="InterPro" id="IPR007627">
    <property type="entry name" value="RNA_pol_sigma70_r2"/>
</dbReference>
<dbReference type="PANTHER" id="PTHR43133:SF50">
    <property type="entry name" value="ECF RNA POLYMERASE SIGMA FACTOR SIGM"/>
    <property type="match status" value="1"/>
</dbReference>
<organism evidence="8">
    <name type="scientific">metagenome</name>
    <dbReference type="NCBI Taxonomy" id="256318"/>
    <lineage>
        <taxon>unclassified sequences</taxon>
        <taxon>metagenomes</taxon>
    </lineage>
</organism>
<evidence type="ECO:0000256" key="2">
    <source>
        <dbReference type="ARBA" id="ARBA00023015"/>
    </source>
</evidence>
<evidence type="ECO:0000313" key="8">
    <source>
        <dbReference type="EMBL" id="CUR59167.1"/>
    </source>
</evidence>
<dbReference type="EMBL" id="CZKA01000053">
    <property type="protein sequence ID" value="CUR59167.1"/>
    <property type="molecule type" value="Genomic_DNA"/>
</dbReference>
<evidence type="ECO:0000259" key="6">
    <source>
        <dbReference type="Pfam" id="PF04542"/>
    </source>
</evidence>
<reference evidence="8" key="1">
    <citation type="submission" date="2015-08" db="EMBL/GenBank/DDBJ databases">
        <authorList>
            <person name="Babu N.S."/>
            <person name="Beckwith C.J."/>
            <person name="Beseler K.G."/>
            <person name="Brison A."/>
            <person name="Carone J.V."/>
            <person name="Caskin T.P."/>
            <person name="Diamond M."/>
            <person name="Durham M.E."/>
            <person name="Foxe J.M."/>
            <person name="Go M."/>
            <person name="Henderson B.A."/>
            <person name="Jones I.B."/>
            <person name="McGettigan J.A."/>
            <person name="Micheletti S.J."/>
            <person name="Nasrallah M.E."/>
            <person name="Ortiz D."/>
            <person name="Piller C.R."/>
            <person name="Privatt S.R."/>
            <person name="Schneider S.L."/>
            <person name="Sharp S."/>
            <person name="Smith T.C."/>
            <person name="Stanton J.D."/>
            <person name="Ullery H.E."/>
            <person name="Wilson R.J."/>
            <person name="Serrano M.G."/>
            <person name="Buck G."/>
            <person name="Lee V."/>
            <person name="Wang Y."/>
            <person name="Carvalho R."/>
            <person name="Voegtly L."/>
            <person name="Shi R."/>
            <person name="Duckworth R."/>
            <person name="Johnson A."/>
            <person name="Loviza R."/>
            <person name="Walstead R."/>
            <person name="Shah Z."/>
            <person name="Kiflezghi M."/>
            <person name="Wade K."/>
            <person name="Ball S.L."/>
            <person name="Bradley K.W."/>
            <person name="Asai D.J."/>
            <person name="Bowman C.A."/>
            <person name="Russell D.A."/>
            <person name="Pope W.H."/>
            <person name="Jacobs-Sera D."/>
            <person name="Hendrix R.W."/>
            <person name="Hatfull G.F."/>
        </authorList>
    </citation>
    <scope>NUCLEOTIDE SEQUENCE</scope>
</reference>
<comment type="similarity">
    <text evidence="1">Belongs to the sigma-70 factor family. ECF subfamily.</text>
</comment>
<dbReference type="SUPFAM" id="SSF88659">
    <property type="entry name" value="Sigma3 and sigma4 domains of RNA polymerase sigma factors"/>
    <property type="match status" value="1"/>
</dbReference>
<keyword evidence="2" id="KW-0805">Transcription regulation</keyword>
<dbReference type="InterPro" id="IPR014284">
    <property type="entry name" value="RNA_pol_sigma-70_dom"/>
</dbReference>
<dbReference type="Pfam" id="PF08281">
    <property type="entry name" value="Sigma70_r4_2"/>
    <property type="match status" value="1"/>
</dbReference>
<evidence type="ECO:0000256" key="3">
    <source>
        <dbReference type="ARBA" id="ARBA00023082"/>
    </source>
</evidence>
<dbReference type="InterPro" id="IPR039425">
    <property type="entry name" value="RNA_pol_sigma-70-like"/>
</dbReference>
<evidence type="ECO:0000256" key="1">
    <source>
        <dbReference type="ARBA" id="ARBA00010641"/>
    </source>
</evidence>
<evidence type="ECO:0000256" key="5">
    <source>
        <dbReference type="ARBA" id="ARBA00023163"/>
    </source>
</evidence>
<evidence type="ECO:0000259" key="7">
    <source>
        <dbReference type="Pfam" id="PF08281"/>
    </source>
</evidence>
<dbReference type="InterPro" id="IPR013324">
    <property type="entry name" value="RNA_pol_sigma_r3/r4-like"/>
</dbReference>
<gene>
    <name evidence="8" type="ORF">NOCA2570062</name>
</gene>